<dbReference type="AlphaFoldDB" id="U3P6B0"/>
<keyword evidence="2" id="KW-1133">Transmembrane helix</keyword>
<organism evidence="3 4">
    <name type="scientific">Leifsonia xyli subsp. cynodontis DSM 46306</name>
    <dbReference type="NCBI Taxonomy" id="1389489"/>
    <lineage>
        <taxon>Bacteria</taxon>
        <taxon>Bacillati</taxon>
        <taxon>Actinomycetota</taxon>
        <taxon>Actinomycetes</taxon>
        <taxon>Micrococcales</taxon>
        <taxon>Microbacteriaceae</taxon>
        <taxon>Leifsonia</taxon>
    </lineage>
</organism>
<evidence type="ECO:0000313" key="4">
    <source>
        <dbReference type="Proteomes" id="UP000016743"/>
    </source>
</evidence>
<feature type="transmembrane region" description="Helical" evidence="2">
    <location>
        <begin position="24"/>
        <end position="45"/>
    </location>
</feature>
<dbReference type="EMBL" id="CP006734">
    <property type="protein sequence ID" value="AGW40442.1"/>
    <property type="molecule type" value="Genomic_DNA"/>
</dbReference>
<dbReference type="STRING" id="1389489.O159_01980"/>
<accession>U3P6B0</accession>
<keyword evidence="4" id="KW-1185">Reference proteome</keyword>
<dbReference type="HOGENOM" id="CLU_2012401_0_0_11"/>
<protein>
    <submittedName>
        <fullName evidence="3">Uncharacterized protein</fullName>
    </submittedName>
</protein>
<sequence>MTPAETTTRASDPATRPRLRRRGLLIGGAGIVTAVLCAGGVDAFAGTSGGDAPAAKAAPAHTAPIERGTLQGSVKATGTLSFGGGRTIGAAAGGTVTELPAPGTRPSTPAASSSPSTTSRRSC</sequence>
<evidence type="ECO:0000313" key="3">
    <source>
        <dbReference type="EMBL" id="AGW40442.1"/>
    </source>
</evidence>
<evidence type="ECO:0000256" key="2">
    <source>
        <dbReference type="SAM" id="Phobius"/>
    </source>
</evidence>
<dbReference type="Proteomes" id="UP000016743">
    <property type="component" value="Chromosome"/>
</dbReference>
<feature type="region of interest" description="Disordered" evidence="1">
    <location>
        <begin position="91"/>
        <end position="123"/>
    </location>
</feature>
<dbReference type="RefSeq" id="WP_021753889.1">
    <property type="nucleotide sequence ID" value="NC_022438.1"/>
</dbReference>
<keyword evidence="2" id="KW-0812">Transmembrane</keyword>
<proteinExistence type="predicted"/>
<reference evidence="3 4" key="1">
    <citation type="journal article" date="2013" name="Genome Announc.">
        <title>Complete Genome Sequence of Leifsonia xyli subsp. cynodontis Strain DSM46306, a Gram-Positive Bacterial Pathogen of Grasses.</title>
        <authorList>
            <person name="Monteiro-Vitorello C.B."/>
            <person name="Zerillo M.M."/>
            <person name="Van Sluys M.A."/>
            <person name="Camargo L.E."/>
            <person name="Kitajima J.P."/>
        </authorList>
    </citation>
    <scope>NUCLEOTIDE SEQUENCE [LARGE SCALE GENOMIC DNA]</scope>
    <source>
        <strain evidence="3 4">DSM 46306</strain>
    </source>
</reference>
<gene>
    <name evidence="3" type="ORF">O159_01980</name>
</gene>
<keyword evidence="2" id="KW-0472">Membrane</keyword>
<dbReference type="KEGG" id="lxy:O159_01980"/>
<name>U3P6B0_LEIXC</name>
<evidence type="ECO:0000256" key="1">
    <source>
        <dbReference type="SAM" id="MobiDB-lite"/>
    </source>
</evidence>